<evidence type="ECO:0000313" key="1">
    <source>
        <dbReference type="EMBL" id="OGX90004.1"/>
    </source>
</evidence>
<evidence type="ECO:0000313" key="2">
    <source>
        <dbReference type="Proteomes" id="UP000177506"/>
    </source>
</evidence>
<keyword evidence="2" id="KW-1185">Reference proteome</keyword>
<gene>
    <name evidence="1" type="ORF">BEN49_07675</name>
</gene>
<dbReference type="InterPro" id="IPR024997">
    <property type="entry name" value="DUF3892"/>
</dbReference>
<reference evidence="1 2" key="1">
    <citation type="submission" date="2016-08" db="EMBL/GenBank/DDBJ databases">
        <title>Hymenobacter coccineus sp. nov., Hymenobacter lapidarius sp. nov. and Hymenobacter glacialis sp. nov., isolated from Antarctic soil.</title>
        <authorList>
            <person name="Sedlacek I."/>
            <person name="Kralova S."/>
            <person name="Kyrova K."/>
            <person name="Maslanova I."/>
            <person name="Stankova E."/>
            <person name="Vrbovska V."/>
            <person name="Nemec M."/>
            <person name="Bartak M."/>
            <person name="Svec P."/>
            <person name="Busse H.-J."/>
            <person name="Pantucek R."/>
        </authorList>
    </citation>
    <scope>NUCLEOTIDE SEQUENCE [LARGE SCALE GENOMIC DNA]</scope>
    <source>
        <strain evidence="1 2">CCM 8649</strain>
    </source>
</reference>
<name>A0A1G1TGJ3_9BACT</name>
<proteinExistence type="predicted"/>
<evidence type="ECO:0008006" key="3">
    <source>
        <dbReference type="Google" id="ProtNLM"/>
    </source>
</evidence>
<dbReference type="Pfam" id="PF13031">
    <property type="entry name" value="DUF3892"/>
    <property type="match status" value="1"/>
</dbReference>
<dbReference type="Proteomes" id="UP000177506">
    <property type="component" value="Unassembled WGS sequence"/>
</dbReference>
<comment type="caution">
    <text evidence="1">The sequence shown here is derived from an EMBL/GenBank/DDBJ whole genome shotgun (WGS) entry which is preliminary data.</text>
</comment>
<organism evidence="1 2">
    <name type="scientific">Hymenobacter coccineus</name>
    <dbReference type="NCBI Taxonomy" id="1908235"/>
    <lineage>
        <taxon>Bacteria</taxon>
        <taxon>Pseudomonadati</taxon>
        <taxon>Bacteroidota</taxon>
        <taxon>Cytophagia</taxon>
        <taxon>Cytophagales</taxon>
        <taxon>Hymenobacteraceae</taxon>
        <taxon>Hymenobacter</taxon>
    </lineage>
</organism>
<protein>
    <recommendedName>
        <fullName evidence="3">DUF3892 domain-containing protein</fullName>
    </recommendedName>
</protein>
<dbReference type="OrthoDB" id="676122at2"/>
<accession>A0A1G1TGJ3</accession>
<sequence>MANRITHIRKPNVNSSHEHITDVQGTNVNGTFQYTVAQVIAYLKQGYQFHVARAGRTINVTYQKSAAGNEYIKTEPDSTQKDNLLSLPQF</sequence>
<dbReference type="AlphaFoldDB" id="A0A1G1TGJ3"/>
<dbReference type="EMBL" id="MDZA01000210">
    <property type="protein sequence ID" value="OGX90004.1"/>
    <property type="molecule type" value="Genomic_DNA"/>
</dbReference>
<dbReference type="RefSeq" id="WP_070743954.1">
    <property type="nucleotide sequence ID" value="NZ_MDZA01000210.1"/>
</dbReference>